<name>A0A7W5ZZ14_9SPHN</name>
<gene>
    <name evidence="2" type="ORF">GGQ88_003434</name>
</gene>
<evidence type="ECO:0000313" key="2">
    <source>
        <dbReference type="EMBL" id="MBB3862136.1"/>
    </source>
</evidence>
<dbReference type="Pfam" id="PF12680">
    <property type="entry name" value="SnoaL_2"/>
    <property type="match status" value="1"/>
</dbReference>
<comment type="caution">
    <text evidence="2">The sequence shown here is derived from an EMBL/GenBank/DDBJ whole genome shotgun (WGS) entry which is preliminary data.</text>
</comment>
<dbReference type="AlphaFoldDB" id="A0A7W5ZZ14"/>
<evidence type="ECO:0000259" key="1">
    <source>
        <dbReference type="Pfam" id="PF12680"/>
    </source>
</evidence>
<dbReference type="EMBL" id="JACICY010000010">
    <property type="protein sequence ID" value="MBB3862136.1"/>
    <property type="molecule type" value="Genomic_DNA"/>
</dbReference>
<dbReference type="RefSeq" id="WP_183614629.1">
    <property type="nucleotide sequence ID" value="NZ_JACICY010000010.1"/>
</dbReference>
<dbReference type="SUPFAM" id="SSF54427">
    <property type="entry name" value="NTF2-like"/>
    <property type="match status" value="1"/>
</dbReference>
<organism evidence="2 3">
    <name type="scientific">Novosphingobium hassiacum</name>
    <dbReference type="NCBI Taxonomy" id="173676"/>
    <lineage>
        <taxon>Bacteria</taxon>
        <taxon>Pseudomonadati</taxon>
        <taxon>Pseudomonadota</taxon>
        <taxon>Alphaproteobacteria</taxon>
        <taxon>Sphingomonadales</taxon>
        <taxon>Sphingomonadaceae</taxon>
        <taxon>Novosphingobium</taxon>
    </lineage>
</organism>
<reference evidence="2 3" key="1">
    <citation type="submission" date="2020-08" db="EMBL/GenBank/DDBJ databases">
        <title>Genomic Encyclopedia of Type Strains, Phase IV (KMG-IV): sequencing the most valuable type-strain genomes for metagenomic binning, comparative biology and taxonomic classification.</title>
        <authorList>
            <person name="Goeker M."/>
        </authorList>
    </citation>
    <scope>NUCLEOTIDE SEQUENCE [LARGE SCALE GENOMIC DNA]</scope>
    <source>
        <strain evidence="2 3">DSM 14552</strain>
    </source>
</reference>
<protein>
    <recommendedName>
        <fullName evidence="1">SnoaL-like domain-containing protein</fullName>
    </recommendedName>
</protein>
<dbReference type="InterPro" id="IPR037401">
    <property type="entry name" value="SnoaL-like"/>
</dbReference>
<dbReference type="Gene3D" id="3.10.450.50">
    <property type="match status" value="1"/>
</dbReference>
<proteinExistence type="predicted"/>
<keyword evidence="3" id="KW-1185">Reference proteome</keyword>
<dbReference type="CDD" id="cd00531">
    <property type="entry name" value="NTF2_like"/>
    <property type="match status" value="1"/>
</dbReference>
<accession>A0A7W5ZZ14</accession>
<sequence length="138" mass="15483">MSDLATNKKLAREYIERIGRGEVDAVVDMFTDDGAIIVESKTMLPPEVRGKEALRGLLTALPQMFPETGLKIIIGDITAEDNRVSIRAHSDAVHASGKKYQNRYHFLLYFQDGKISSSHEYLDSLHLTDVFFDGARPE</sequence>
<dbReference type="InterPro" id="IPR032710">
    <property type="entry name" value="NTF2-like_dom_sf"/>
</dbReference>
<dbReference type="Proteomes" id="UP000562395">
    <property type="component" value="Unassembled WGS sequence"/>
</dbReference>
<feature type="domain" description="SnoaL-like" evidence="1">
    <location>
        <begin position="11"/>
        <end position="116"/>
    </location>
</feature>
<evidence type="ECO:0000313" key="3">
    <source>
        <dbReference type="Proteomes" id="UP000562395"/>
    </source>
</evidence>